<gene>
    <name evidence="1" type="ORF">D805_0869</name>
</gene>
<proteinExistence type="predicted"/>
<accession>M4RCB8</accession>
<dbReference type="KEGG" id="btp:D805_0869"/>
<evidence type="ECO:0000313" key="1">
    <source>
        <dbReference type="EMBL" id="AGH41136.1"/>
    </source>
</evidence>
<organism evidence="1 2">
    <name type="scientific">Bifidobacterium thermophilum RBL67</name>
    <dbReference type="NCBI Taxonomy" id="1254439"/>
    <lineage>
        <taxon>Bacteria</taxon>
        <taxon>Bacillati</taxon>
        <taxon>Actinomycetota</taxon>
        <taxon>Actinomycetes</taxon>
        <taxon>Bifidobacteriales</taxon>
        <taxon>Bifidobacteriaceae</taxon>
        <taxon>Bifidobacterium</taxon>
    </lineage>
</organism>
<dbReference type="PATRIC" id="fig|1254439.12.peg.863"/>
<evidence type="ECO:0000313" key="2">
    <source>
        <dbReference type="Proteomes" id="UP000011835"/>
    </source>
</evidence>
<protein>
    <submittedName>
        <fullName evidence="1">Uncharacterized protein</fullName>
    </submittedName>
</protein>
<dbReference type="EMBL" id="CP004346">
    <property type="protein sequence ID" value="AGH41136.1"/>
    <property type="molecule type" value="Genomic_DNA"/>
</dbReference>
<reference evidence="1 2" key="1">
    <citation type="journal article" date="2013" name="Genome Announc.">
        <title>Complete Genome Sequence of the Probiotic Bifidobacterium thermophilum Strain RBL67.</title>
        <authorList>
            <person name="Jans C."/>
            <person name="Lacroix C."/>
            <person name="Follador R."/>
            <person name="Stevens M.J."/>
        </authorList>
    </citation>
    <scope>NUCLEOTIDE SEQUENCE [LARGE SCALE GENOMIC DNA]</scope>
    <source>
        <strain evidence="1 2">RBL67</strain>
    </source>
</reference>
<sequence>MIYSKHDDISIDSLVFVVVILRDYPQFAQKSRRVVCFFSHFFAADGIRGRARGGVVIP</sequence>
<keyword evidence="2" id="KW-1185">Reference proteome</keyword>
<dbReference type="HOGENOM" id="CLU_2970192_0_0_11"/>
<name>M4RCB8_9BIFI</name>
<dbReference type="Proteomes" id="UP000011835">
    <property type="component" value="Chromosome"/>
</dbReference>
<dbReference type="AlphaFoldDB" id="M4RCB8"/>